<dbReference type="RefSeq" id="WP_055259021.1">
    <property type="nucleotide sequence ID" value="NZ_CYXT01000017.1"/>
</dbReference>
<reference evidence="1 2" key="1">
    <citation type="submission" date="2015-09" db="EMBL/GenBank/DDBJ databases">
        <authorList>
            <consortium name="Pathogen Informatics"/>
        </authorList>
    </citation>
    <scope>NUCLEOTIDE SEQUENCE [LARGE SCALE GENOMIC DNA]</scope>
    <source>
        <strain evidence="1 2">2789STDY5608868</strain>
    </source>
</reference>
<dbReference type="Proteomes" id="UP000095598">
    <property type="component" value="Unassembled WGS sequence"/>
</dbReference>
<protein>
    <submittedName>
        <fullName evidence="1">Uncharacterized protein</fullName>
    </submittedName>
</protein>
<evidence type="ECO:0000313" key="1">
    <source>
        <dbReference type="EMBL" id="CUN03128.1"/>
    </source>
</evidence>
<proteinExistence type="predicted"/>
<organism evidence="1 2">
    <name type="scientific">Anaerostipes hadrus</name>
    <dbReference type="NCBI Taxonomy" id="649756"/>
    <lineage>
        <taxon>Bacteria</taxon>
        <taxon>Bacillati</taxon>
        <taxon>Bacillota</taxon>
        <taxon>Clostridia</taxon>
        <taxon>Lachnospirales</taxon>
        <taxon>Lachnospiraceae</taxon>
        <taxon>Anaerostipes</taxon>
    </lineage>
</organism>
<dbReference type="EMBL" id="CYXT01000017">
    <property type="protein sequence ID" value="CUN03128.1"/>
    <property type="molecule type" value="Genomic_DNA"/>
</dbReference>
<dbReference type="AlphaFoldDB" id="A0A173TPI5"/>
<accession>A0A173TPI5</accession>
<evidence type="ECO:0000313" key="2">
    <source>
        <dbReference type="Proteomes" id="UP000095598"/>
    </source>
</evidence>
<gene>
    <name evidence="1" type="ORF">ERS852425_02161</name>
</gene>
<name>A0A173TPI5_ANAHA</name>
<sequence length="314" mass="36923">MYYVIVQSSQYNKHTFSFEKKKDAIDFVADQFEIRLKLFSEKKDEICNVFSKWTYASLLDYLQKHNFKERVTTDKIVINYGLKKDQKLVANREISWYMSHERGNSDVVNLMTDPEYEFECNISEEMLSGEVTLPGAAYIWFNDIGVEFEFCIIENGENYSAIYRMDMNKAGDDFETDHDEFCHYEIDPTDPEWKTNLEIAMCKALIGLHRLDLHLKEKDIWRMSSKIVGMRFSSIEEMKEWIFKELNLKEYQLPDFAIGESSINDEIREGKANVDYVLNMTLGKDIVTPGYNDYSIMYLLDNNDQMIVTSVLCD</sequence>